<sequence>MKAADSLATPAESVSSDPAEEYKCVCDFMRLYATLRFYQLALLLGTTGSIITALSSHAVRTGFARAELLKAGGLVVSLAFLVMEFRSTTYWHGLRDRGNALARQLRFMCFPTPSRWNPLTTSGAGFYLHVVVAALWLTSLFLRMQPD</sequence>
<feature type="transmembrane region" description="Helical" evidence="1">
    <location>
        <begin position="124"/>
        <end position="142"/>
    </location>
</feature>
<evidence type="ECO:0008006" key="4">
    <source>
        <dbReference type="Google" id="ProtNLM"/>
    </source>
</evidence>
<evidence type="ECO:0000313" key="3">
    <source>
        <dbReference type="Proteomes" id="UP001500975"/>
    </source>
</evidence>
<keyword evidence="1" id="KW-1133">Transmembrane helix</keyword>
<dbReference type="Proteomes" id="UP001500975">
    <property type="component" value="Unassembled WGS sequence"/>
</dbReference>
<reference evidence="3" key="1">
    <citation type="journal article" date="2019" name="Int. J. Syst. Evol. Microbiol.">
        <title>The Global Catalogue of Microorganisms (GCM) 10K type strain sequencing project: providing services to taxonomists for standard genome sequencing and annotation.</title>
        <authorList>
            <consortium name="The Broad Institute Genomics Platform"/>
            <consortium name="The Broad Institute Genome Sequencing Center for Infectious Disease"/>
            <person name="Wu L."/>
            <person name="Ma J."/>
        </authorList>
    </citation>
    <scope>NUCLEOTIDE SEQUENCE [LARGE SCALE GENOMIC DNA]</scope>
    <source>
        <strain evidence="3">JCM 17804</strain>
    </source>
</reference>
<protein>
    <recommendedName>
        <fullName evidence="4">DUF202 domain-containing protein</fullName>
    </recommendedName>
</protein>
<keyword evidence="3" id="KW-1185">Reference proteome</keyword>
<evidence type="ECO:0000256" key="1">
    <source>
        <dbReference type="SAM" id="Phobius"/>
    </source>
</evidence>
<dbReference type="RefSeq" id="WP_345542166.1">
    <property type="nucleotide sequence ID" value="NZ_BAABGJ010000081.1"/>
</dbReference>
<proteinExistence type="predicted"/>
<dbReference type="EMBL" id="BAABGJ010000081">
    <property type="protein sequence ID" value="GAA4359762.1"/>
    <property type="molecule type" value="Genomic_DNA"/>
</dbReference>
<comment type="caution">
    <text evidence="2">The sequence shown here is derived from an EMBL/GenBank/DDBJ whole genome shotgun (WGS) entry which is preliminary data.</text>
</comment>
<name>A0ABP8IIT8_9BURK</name>
<organism evidence="2 3">
    <name type="scientific">Variovorax defluvii</name>
    <dbReference type="NCBI Taxonomy" id="913761"/>
    <lineage>
        <taxon>Bacteria</taxon>
        <taxon>Pseudomonadati</taxon>
        <taxon>Pseudomonadota</taxon>
        <taxon>Betaproteobacteria</taxon>
        <taxon>Burkholderiales</taxon>
        <taxon>Comamonadaceae</taxon>
        <taxon>Variovorax</taxon>
    </lineage>
</organism>
<accession>A0ABP8IIT8</accession>
<feature type="transmembrane region" description="Helical" evidence="1">
    <location>
        <begin position="68"/>
        <end position="85"/>
    </location>
</feature>
<gene>
    <name evidence="2" type="ORF">GCM10023165_56240</name>
</gene>
<evidence type="ECO:0000313" key="2">
    <source>
        <dbReference type="EMBL" id="GAA4359762.1"/>
    </source>
</evidence>
<keyword evidence="1" id="KW-0472">Membrane</keyword>
<feature type="transmembrane region" description="Helical" evidence="1">
    <location>
        <begin position="37"/>
        <end position="56"/>
    </location>
</feature>
<keyword evidence="1" id="KW-0812">Transmembrane</keyword>